<sequence length="447" mass="48908">MKQQEQWSSKLGFILSAAGSAIGLGAIWKFPYTAGQNGGGAFFLIFILFTLLLGLPLLLAEFSIGRTAQRNAVDSYRSIAPNTKWHWLGGLGMVTSFLLLSFYSVIGGWILIYLFKAITGDLTGLTSEEYAEVFGNTISDPFMSVFVQLLFILVTILVVSKGIRNGIERVSKFMMPALFVLFLVLVVRAVSLDGAMEGIRFILQPDFSKVTSSTILNALGQSFFTLSLGVSVMVTYSSYLSKSQSLPRSAVSIVGLNIFIVLLAGLAIFPAVFSFGLEPGSGPVLLFNVLPTVFSQMPGGILFFIAFIVLFLFAAWTSAFSMLEIVVSVLSKGNDAKRRKWAWIIGIGIFIVGIPSTLSYGVLADFTIFGKTVFDLADYAVSNVLLPLGSLLISIFVPLKMKKSDLYEELKHGSGLKRGLFETWYFLLRYVAPVLIFLVMLDVLGIY</sequence>
<proteinExistence type="inferred from homology"/>
<dbReference type="NCBIfam" id="NF037979">
    <property type="entry name" value="Na_transp"/>
    <property type="match status" value="1"/>
</dbReference>
<organism evidence="8 9">
    <name type="scientific">Pontibacillus halophilus JSM 076056 = DSM 19796</name>
    <dbReference type="NCBI Taxonomy" id="1385510"/>
    <lineage>
        <taxon>Bacteria</taxon>
        <taxon>Bacillati</taxon>
        <taxon>Bacillota</taxon>
        <taxon>Bacilli</taxon>
        <taxon>Bacillales</taxon>
        <taxon>Bacillaceae</taxon>
        <taxon>Pontibacillus</taxon>
    </lineage>
</organism>
<feature type="transmembrane region" description="Helical" evidence="7">
    <location>
        <begin position="251"/>
        <end position="277"/>
    </location>
</feature>
<dbReference type="GO" id="GO:0015293">
    <property type="term" value="F:symporter activity"/>
    <property type="evidence" value="ECO:0007669"/>
    <property type="project" value="UniProtKB-KW"/>
</dbReference>
<dbReference type="PANTHER" id="PTHR42948:SF1">
    <property type="entry name" value="TRANSPORTER"/>
    <property type="match status" value="1"/>
</dbReference>
<dbReference type="RefSeq" id="WP_026800575.1">
    <property type="nucleotide sequence ID" value="NZ_AULI01000008.1"/>
</dbReference>
<comment type="similarity">
    <text evidence="6">Belongs to the sodium:neurotransmitter symporter (SNF) (TC 2.A.22) family.</text>
</comment>
<dbReference type="PROSITE" id="PS00610">
    <property type="entry name" value="NA_NEUROTRAN_SYMP_1"/>
    <property type="match status" value="1"/>
</dbReference>
<name>A0A0A5GF38_9BACI</name>
<dbReference type="PANTHER" id="PTHR42948">
    <property type="entry name" value="TRANSPORTER"/>
    <property type="match status" value="1"/>
</dbReference>
<evidence type="ECO:0000256" key="2">
    <source>
        <dbReference type="ARBA" id="ARBA00022448"/>
    </source>
</evidence>
<feature type="transmembrane region" description="Helical" evidence="7">
    <location>
        <begin position="12"/>
        <end position="30"/>
    </location>
</feature>
<evidence type="ECO:0000256" key="1">
    <source>
        <dbReference type="ARBA" id="ARBA00004141"/>
    </source>
</evidence>
<feature type="transmembrane region" description="Helical" evidence="7">
    <location>
        <begin position="380"/>
        <end position="399"/>
    </location>
</feature>
<evidence type="ECO:0000313" key="9">
    <source>
        <dbReference type="Proteomes" id="UP000030528"/>
    </source>
</evidence>
<reference evidence="8 9" key="1">
    <citation type="submission" date="2013-08" db="EMBL/GenBank/DDBJ databases">
        <authorList>
            <person name="Huang J."/>
            <person name="Wang G."/>
        </authorList>
    </citation>
    <scope>NUCLEOTIDE SEQUENCE [LARGE SCALE GENOMIC DNA]</scope>
    <source>
        <strain evidence="8 9">JSM 076056</strain>
    </source>
</reference>
<dbReference type="InterPro" id="IPR047218">
    <property type="entry name" value="YocR/YhdH-like"/>
</dbReference>
<dbReference type="Pfam" id="PF00209">
    <property type="entry name" value="SNF"/>
    <property type="match status" value="2"/>
</dbReference>
<dbReference type="InterPro" id="IPR037272">
    <property type="entry name" value="SNS_sf"/>
</dbReference>
<dbReference type="OrthoDB" id="9762833at2"/>
<keyword evidence="3 6" id="KW-0812">Transmembrane</keyword>
<evidence type="ECO:0000256" key="5">
    <source>
        <dbReference type="ARBA" id="ARBA00023136"/>
    </source>
</evidence>
<keyword evidence="9" id="KW-1185">Reference proteome</keyword>
<comment type="subcellular location">
    <subcellularLocation>
        <location evidence="1">Membrane</location>
        <topology evidence="1">Multi-pass membrane protein</topology>
    </subcellularLocation>
</comment>
<dbReference type="InterPro" id="IPR000175">
    <property type="entry name" value="Na/ntran_symport"/>
</dbReference>
<keyword evidence="4 7" id="KW-1133">Transmembrane helix</keyword>
<keyword evidence="2 6" id="KW-0813">Transport</keyword>
<feature type="transmembrane region" description="Helical" evidence="7">
    <location>
        <begin position="142"/>
        <end position="163"/>
    </location>
</feature>
<dbReference type="AlphaFoldDB" id="A0A0A5GF38"/>
<evidence type="ECO:0000256" key="3">
    <source>
        <dbReference type="ARBA" id="ARBA00022692"/>
    </source>
</evidence>
<feature type="transmembrane region" description="Helical" evidence="7">
    <location>
        <begin position="341"/>
        <end position="360"/>
    </location>
</feature>
<dbReference type="SUPFAM" id="SSF161070">
    <property type="entry name" value="SNF-like"/>
    <property type="match status" value="1"/>
</dbReference>
<evidence type="ECO:0000313" key="8">
    <source>
        <dbReference type="EMBL" id="KGX89735.1"/>
    </source>
</evidence>
<dbReference type="CDD" id="cd10336">
    <property type="entry name" value="SLC6sbd_Tyt1-Like"/>
    <property type="match status" value="1"/>
</dbReference>
<keyword evidence="6" id="KW-0769">Symport</keyword>
<dbReference type="Proteomes" id="UP000030528">
    <property type="component" value="Unassembled WGS sequence"/>
</dbReference>
<feature type="transmembrane region" description="Helical" evidence="7">
    <location>
        <begin position="420"/>
        <end position="441"/>
    </location>
</feature>
<feature type="transmembrane region" description="Helical" evidence="7">
    <location>
        <begin position="297"/>
        <end position="320"/>
    </location>
</feature>
<feature type="transmembrane region" description="Helical" evidence="7">
    <location>
        <begin position="85"/>
        <end position="115"/>
    </location>
</feature>
<comment type="caution">
    <text evidence="8">The sequence shown here is derived from an EMBL/GenBank/DDBJ whole genome shotgun (WGS) entry which is preliminary data.</text>
</comment>
<evidence type="ECO:0000256" key="7">
    <source>
        <dbReference type="SAM" id="Phobius"/>
    </source>
</evidence>
<accession>A0A0A5GF38</accession>
<dbReference type="GO" id="GO:0016020">
    <property type="term" value="C:membrane"/>
    <property type="evidence" value="ECO:0007669"/>
    <property type="project" value="UniProtKB-SubCell"/>
</dbReference>
<feature type="transmembrane region" description="Helical" evidence="7">
    <location>
        <begin position="175"/>
        <end position="195"/>
    </location>
</feature>
<keyword evidence="5 7" id="KW-0472">Membrane</keyword>
<dbReference type="eggNOG" id="COG0733">
    <property type="taxonomic scope" value="Bacteria"/>
</dbReference>
<gene>
    <name evidence="8" type="ORF">N781_16070</name>
</gene>
<dbReference type="PRINTS" id="PR00176">
    <property type="entry name" value="NANEUSMPORT"/>
</dbReference>
<evidence type="ECO:0000256" key="4">
    <source>
        <dbReference type="ARBA" id="ARBA00022989"/>
    </source>
</evidence>
<feature type="transmembrane region" description="Helical" evidence="7">
    <location>
        <begin position="42"/>
        <end position="64"/>
    </location>
</feature>
<dbReference type="PROSITE" id="PS50267">
    <property type="entry name" value="NA_NEUROTRAN_SYMP_3"/>
    <property type="match status" value="1"/>
</dbReference>
<feature type="transmembrane region" description="Helical" evidence="7">
    <location>
        <begin position="215"/>
        <end position="239"/>
    </location>
</feature>
<protein>
    <recommendedName>
        <fullName evidence="6">Transporter</fullName>
    </recommendedName>
</protein>
<dbReference type="EMBL" id="AVPE01000020">
    <property type="protein sequence ID" value="KGX89735.1"/>
    <property type="molecule type" value="Genomic_DNA"/>
</dbReference>
<evidence type="ECO:0000256" key="6">
    <source>
        <dbReference type="RuleBase" id="RU003732"/>
    </source>
</evidence>